<evidence type="ECO:0000256" key="12">
    <source>
        <dbReference type="ARBA" id="ARBA00054976"/>
    </source>
</evidence>
<keyword evidence="7 13" id="KW-0068">Autocatalytic cleavage</keyword>
<comment type="caution">
    <text evidence="14">The sequence shown here is derived from an EMBL/GenBank/DDBJ whole genome shotgun (WGS) entry which is preliminary data.</text>
</comment>
<dbReference type="FunFam" id="3.60.70.12:FF:000001">
    <property type="entry name" value="Arginine biosynthesis bifunctional protein ArgJ, chloroplastic"/>
    <property type="match status" value="1"/>
</dbReference>
<feature type="binding site" evidence="13">
    <location>
        <position position="168"/>
    </location>
    <ligand>
        <name>substrate</name>
    </ligand>
</feature>
<comment type="catalytic activity">
    <reaction evidence="10 13">
        <text>L-glutamate + acetyl-CoA = N-acetyl-L-glutamate + CoA + H(+)</text>
        <dbReference type="Rhea" id="RHEA:24292"/>
        <dbReference type="ChEBI" id="CHEBI:15378"/>
        <dbReference type="ChEBI" id="CHEBI:29985"/>
        <dbReference type="ChEBI" id="CHEBI:44337"/>
        <dbReference type="ChEBI" id="CHEBI:57287"/>
        <dbReference type="ChEBI" id="CHEBI:57288"/>
        <dbReference type="EC" id="2.3.1.1"/>
    </reaction>
</comment>
<feature type="chain" id="PRO_5023452691" description="Arginine biosynthesis bifunctional protein ArgJ beta chain" evidence="13">
    <location>
        <begin position="205"/>
        <end position="418"/>
    </location>
</feature>
<feature type="site" description="Cleavage; by autolysis" evidence="13">
    <location>
        <begin position="204"/>
        <end position="205"/>
    </location>
</feature>
<reference evidence="15" key="1">
    <citation type="submission" date="2016-04" db="EMBL/GenBank/DDBJ databases">
        <authorList>
            <person name="Lyu Z."/>
            <person name="Lyu W."/>
        </authorList>
    </citation>
    <scope>NUCLEOTIDE SEQUENCE [LARGE SCALE GENOMIC DNA]</scope>
    <source>
        <strain evidence="15">C44</strain>
    </source>
</reference>
<keyword evidence="6 13" id="KW-0808">Transferase</keyword>
<evidence type="ECO:0000256" key="2">
    <source>
        <dbReference type="ARBA" id="ARBA00006774"/>
    </source>
</evidence>
<feature type="active site" description="Nucleophile" evidence="13">
    <location>
        <position position="205"/>
    </location>
</feature>
<dbReference type="STRING" id="152268.A6K24_07195"/>
<evidence type="ECO:0000256" key="8">
    <source>
        <dbReference type="ARBA" id="ARBA00023268"/>
    </source>
</evidence>
<keyword evidence="9 13" id="KW-0012">Acyltransferase</keyword>
<dbReference type="FunFam" id="3.10.20.340:FF:000001">
    <property type="entry name" value="Arginine biosynthesis bifunctional protein ArgJ, chloroplastic"/>
    <property type="match status" value="1"/>
</dbReference>
<dbReference type="HAMAP" id="MF_01106">
    <property type="entry name" value="ArgJ"/>
    <property type="match status" value="1"/>
</dbReference>
<dbReference type="InterPro" id="IPR002813">
    <property type="entry name" value="Arg_biosynth_ArgJ"/>
</dbReference>
<name>A0A179SQ70_9BACI</name>
<evidence type="ECO:0000256" key="6">
    <source>
        <dbReference type="ARBA" id="ARBA00022679"/>
    </source>
</evidence>
<feature type="site" description="Involved in the stabilization of negative charge on the oxyanion by the formation of the oxyanion hole" evidence="13">
    <location>
        <position position="131"/>
    </location>
</feature>
<feature type="binding site" evidence="13">
    <location>
        <position position="205"/>
    </location>
    <ligand>
        <name>substrate</name>
    </ligand>
</feature>
<keyword evidence="15" id="KW-1185">Reference proteome</keyword>
<dbReference type="NCBIfam" id="NF003802">
    <property type="entry name" value="PRK05388.1"/>
    <property type="match status" value="1"/>
</dbReference>
<protein>
    <recommendedName>
        <fullName evidence="13">Arginine biosynthesis bifunctional protein ArgJ</fullName>
    </recommendedName>
    <domain>
        <recommendedName>
            <fullName evidence="13">Glutamate N-acetyltransferase</fullName>
            <ecNumber evidence="13">2.3.1.35</ecNumber>
        </recommendedName>
        <alternativeName>
            <fullName evidence="13">Ornithine acetyltransferase</fullName>
            <shortName evidence="13">OATase</shortName>
        </alternativeName>
        <alternativeName>
            <fullName evidence="13">Ornithine transacetylase</fullName>
        </alternativeName>
    </domain>
    <domain>
        <recommendedName>
            <fullName evidence="13">Amino-acid acetyltransferase</fullName>
            <ecNumber evidence="13">2.3.1.1</ecNumber>
        </recommendedName>
        <alternativeName>
            <fullName evidence="13">N-acetylglutamate synthase</fullName>
            <shortName evidence="13">AGSase</shortName>
        </alternativeName>
    </domain>
    <component>
        <recommendedName>
            <fullName evidence="13">Arginine biosynthesis bifunctional protein ArgJ alpha chain</fullName>
        </recommendedName>
    </component>
    <component>
        <recommendedName>
            <fullName evidence="13">Arginine biosynthesis bifunctional protein ArgJ beta chain</fullName>
        </recommendedName>
    </component>
</protein>
<dbReference type="Proteomes" id="UP000078534">
    <property type="component" value="Unassembled WGS sequence"/>
</dbReference>
<dbReference type="SUPFAM" id="SSF56266">
    <property type="entry name" value="DmpA/ArgJ-like"/>
    <property type="match status" value="1"/>
</dbReference>
<evidence type="ECO:0000256" key="7">
    <source>
        <dbReference type="ARBA" id="ARBA00022813"/>
    </source>
</evidence>
<comment type="similarity">
    <text evidence="2 13">Belongs to the ArgJ family.</text>
</comment>
<evidence type="ECO:0000256" key="11">
    <source>
        <dbReference type="ARBA" id="ARBA00049439"/>
    </source>
</evidence>
<dbReference type="GO" id="GO:0006526">
    <property type="term" value="P:L-arginine biosynthetic process"/>
    <property type="evidence" value="ECO:0007669"/>
    <property type="project" value="UniProtKB-UniRule"/>
</dbReference>
<dbReference type="EMBL" id="LWSG01000034">
    <property type="protein sequence ID" value="OAS83887.1"/>
    <property type="molecule type" value="Genomic_DNA"/>
</dbReference>
<evidence type="ECO:0000256" key="3">
    <source>
        <dbReference type="ARBA" id="ARBA00011475"/>
    </source>
</evidence>
<dbReference type="AlphaFoldDB" id="A0A179SQ70"/>
<dbReference type="PANTHER" id="PTHR23100:SF0">
    <property type="entry name" value="ARGININE BIOSYNTHESIS BIFUNCTIONAL PROTEIN ARGJ, MITOCHONDRIAL"/>
    <property type="match status" value="1"/>
</dbReference>
<gene>
    <name evidence="13" type="primary">argJ</name>
    <name evidence="14" type="ORF">A6K24_07195</name>
</gene>
<dbReference type="EC" id="2.3.1.1" evidence="13"/>
<dbReference type="Gene3D" id="3.60.70.12">
    <property type="entry name" value="L-amino peptidase D-ALA esterase/amidase"/>
    <property type="match status" value="1"/>
</dbReference>
<evidence type="ECO:0000256" key="10">
    <source>
        <dbReference type="ARBA" id="ARBA00048372"/>
    </source>
</evidence>
<comment type="pathway">
    <text evidence="13">Amino-acid biosynthesis; L-arginine biosynthesis; L-ornithine and N-acetyl-L-glutamate from L-glutamate and N(2)-acetyl-L-ornithine (cyclic): step 1/1.</text>
</comment>
<dbReference type="GO" id="GO:0004042">
    <property type="term" value="F:L-glutamate N-acetyltransferase activity"/>
    <property type="evidence" value="ECO:0007669"/>
    <property type="project" value="UniProtKB-UniRule"/>
</dbReference>
<feature type="site" description="Involved in the stabilization of negative charge on the oxyanion by the formation of the oxyanion hole" evidence="13">
    <location>
        <position position="132"/>
    </location>
</feature>
<keyword evidence="8 13" id="KW-0511">Multifunctional enzyme</keyword>
<comment type="pathway">
    <text evidence="13">Amino-acid biosynthesis; L-arginine biosynthesis; N(2)-acetyl-L-ornithine from L-glutamate: step 1/4.</text>
</comment>
<dbReference type="OrthoDB" id="9804242at2"/>
<keyword evidence="5 13" id="KW-0028">Amino-acid biosynthesis</keyword>
<dbReference type="RefSeq" id="WP_066336390.1">
    <property type="nucleotide sequence ID" value="NZ_LWSG01000034.1"/>
</dbReference>
<organism evidence="14 15">
    <name type="scientific">Metabacillus litoralis</name>
    <dbReference type="NCBI Taxonomy" id="152268"/>
    <lineage>
        <taxon>Bacteria</taxon>
        <taxon>Bacillati</taxon>
        <taxon>Bacillota</taxon>
        <taxon>Bacilli</taxon>
        <taxon>Bacillales</taxon>
        <taxon>Bacillaceae</taxon>
        <taxon>Metabacillus</taxon>
    </lineage>
</organism>
<keyword evidence="13" id="KW-0963">Cytoplasm</keyword>
<evidence type="ECO:0000313" key="15">
    <source>
        <dbReference type="Proteomes" id="UP000078534"/>
    </source>
</evidence>
<comment type="catalytic activity">
    <reaction evidence="11 13">
        <text>N(2)-acetyl-L-ornithine + L-glutamate = N-acetyl-L-glutamate + L-ornithine</text>
        <dbReference type="Rhea" id="RHEA:15349"/>
        <dbReference type="ChEBI" id="CHEBI:29985"/>
        <dbReference type="ChEBI" id="CHEBI:44337"/>
        <dbReference type="ChEBI" id="CHEBI:46911"/>
        <dbReference type="ChEBI" id="CHEBI:57805"/>
        <dbReference type="EC" id="2.3.1.35"/>
    </reaction>
</comment>
<dbReference type="InterPro" id="IPR016117">
    <property type="entry name" value="ArgJ-like_dom_sf"/>
</dbReference>
<feature type="binding site" evidence="13">
    <location>
        <position position="418"/>
    </location>
    <ligand>
        <name>substrate</name>
    </ligand>
</feature>
<dbReference type="Gene3D" id="3.10.20.340">
    <property type="entry name" value="ArgJ beta chain, C-terminal domain"/>
    <property type="match status" value="1"/>
</dbReference>
<comment type="subunit">
    <text evidence="3 13">Heterotetramer of two alpha and two beta chains.</text>
</comment>
<keyword evidence="4 13" id="KW-0055">Arginine biosynthesis</keyword>
<accession>A0A179SQ70</accession>
<dbReference type="EC" id="2.3.1.35" evidence="13"/>
<feature type="binding site" evidence="13">
    <location>
        <position position="291"/>
    </location>
    <ligand>
        <name>substrate</name>
    </ligand>
</feature>
<evidence type="ECO:0000313" key="14">
    <source>
        <dbReference type="EMBL" id="OAS83887.1"/>
    </source>
</evidence>
<evidence type="ECO:0000256" key="4">
    <source>
        <dbReference type="ARBA" id="ARBA00022571"/>
    </source>
</evidence>
<dbReference type="GO" id="GO:0006592">
    <property type="term" value="P:ornithine biosynthetic process"/>
    <property type="evidence" value="ECO:0007669"/>
    <property type="project" value="TreeGrafter"/>
</dbReference>
<dbReference type="CDD" id="cd02152">
    <property type="entry name" value="OAT"/>
    <property type="match status" value="1"/>
</dbReference>
<dbReference type="NCBIfam" id="TIGR00120">
    <property type="entry name" value="ArgJ"/>
    <property type="match status" value="1"/>
</dbReference>
<dbReference type="Pfam" id="PF01960">
    <property type="entry name" value="ArgJ"/>
    <property type="match status" value="1"/>
</dbReference>
<evidence type="ECO:0000256" key="1">
    <source>
        <dbReference type="ARBA" id="ARBA00004496"/>
    </source>
</evidence>
<evidence type="ECO:0000256" key="9">
    <source>
        <dbReference type="ARBA" id="ARBA00023315"/>
    </source>
</evidence>
<proteinExistence type="inferred from homology"/>
<dbReference type="UniPathway" id="UPA00068">
    <property type="reaction ID" value="UER00106"/>
</dbReference>
<evidence type="ECO:0000256" key="5">
    <source>
        <dbReference type="ARBA" id="ARBA00022605"/>
    </source>
</evidence>
<feature type="chain" id="PRO_5023452692" description="Arginine biosynthesis bifunctional protein ArgJ alpha chain" evidence="13">
    <location>
        <begin position="1"/>
        <end position="204"/>
    </location>
</feature>
<dbReference type="InterPro" id="IPR042195">
    <property type="entry name" value="ArgJ_beta_C"/>
</dbReference>
<dbReference type="PANTHER" id="PTHR23100">
    <property type="entry name" value="ARGININE BIOSYNTHESIS BIFUNCTIONAL PROTEIN ARGJ"/>
    <property type="match status" value="1"/>
</dbReference>
<sequence length="418" mass="45011">MTTGEEKAVLQTKATTCYTKIEDGSIVTPKGFSADGVHAGLRYSKNDVGVIYSEVPANCAAVYTQSHFQAAPLKVTQESIAKEGRLQAIIVNSANANACTGEQGLKDAYEMRERCADLFNIEKHFVAVASTGVIGEFLKMDKIRQGIEELKPQASKEAAVEFQQAILTTDLVMKTSCYEVVIDGEKVTIGGAAKGSGMIHPNMATMLGFVTTDANIDSKSLQSALKEITDKTYNQITVDGDTSTNDMVLVLANGQAGNKQLNENHPQWNDFKAAFQMVSEELAKQIAKDGEGATKLIEVEVTGAKTKQEANVVAKKIVGSSLVKTAVYGADANWGRIICAVGYSEASVEPEKIDIYLEDICLFTNNSPQAFSEEAASEYLKNDQVKISVNLGVGDAAGKAWGCDLTYDYVKINASYRT</sequence>
<evidence type="ECO:0000256" key="13">
    <source>
        <dbReference type="HAMAP-Rule" id="MF_01106"/>
    </source>
</evidence>
<comment type="function">
    <text evidence="12 13">Catalyzes two activities which are involved in the cyclic version of arginine biosynthesis: the synthesis of N-acetylglutamate from glutamate and acetyl-CoA as the acetyl donor, and of ornithine by transacetylation between N(2)-acetylornithine and glutamate.</text>
</comment>
<comment type="subcellular location">
    <subcellularLocation>
        <location evidence="1 13">Cytoplasm</location>
    </subcellularLocation>
</comment>
<dbReference type="GO" id="GO:0005737">
    <property type="term" value="C:cytoplasm"/>
    <property type="evidence" value="ECO:0007669"/>
    <property type="project" value="UniProtKB-SubCell"/>
</dbReference>
<feature type="binding site" evidence="13">
    <location>
        <position position="194"/>
    </location>
    <ligand>
        <name>substrate</name>
    </ligand>
</feature>
<feature type="binding site" evidence="13">
    <location>
        <position position="413"/>
    </location>
    <ligand>
        <name>substrate</name>
    </ligand>
</feature>
<dbReference type="FunFam" id="3.30.2330.10:FF:000001">
    <property type="entry name" value="Arginine biosynthesis bifunctional protein ArgJ, mitochondrial"/>
    <property type="match status" value="1"/>
</dbReference>
<dbReference type="GO" id="GO:0004358">
    <property type="term" value="F:L-glutamate N-acetyltransferase activity, acting on acetyl-L-ornithine as donor"/>
    <property type="evidence" value="ECO:0007669"/>
    <property type="project" value="UniProtKB-UniRule"/>
</dbReference>
<dbReference type="Gene3D" id="3.30.2330.10">
    <property type="entry name" value="arginine biosynthesis bifunctional protein suprefamily"/>
    <property type="match status" value="1"/>
</dbReference>